<dbReference type="FunFam" id="3.30.1390.20:FF:000005">
    <property type="entry name" value="39S ribosomal protein L30, mitochondrial"/>
    <property type="match status" value="1"/>
</dbReference>
<feature type="domain" description="Large ribosomal subunit protein uL30-like ferredoxin-like fold" evidence="9">
    <location>
        <begin position="104"/>
        <end position="154"/>
    </location>
</feature>
<protein>
    <recommendedName>
        <fullName evidence="7">Large ribosomal subunit protein uL30m</fullName>
    </recommendedName>
    <alternativeName>
        <fullName evidence="8">39S ribosomal protein L30, mitochondrial</fullName>
    </alternativeName>
</protein>
<evidence type="ECO:0000256" key="8">
    <source>
        <dbReference type="ARBA" id="ARBA00035356"/>
    </source>
</evidence>
<evidence type="ECO:0000259" key="9">
    <source>
        <dbReference type="Pfam" id="PF00327"/>
    </source>
</evidence>
<keyword evidence="5" id="KW-0496">Mitochondrion</keyword>
<accession>A0A8J8WKU2</accession>
<dbReference type="InterPro" id="IPR016082">
    <property type="entry name" value="Ribosomal_uL30_ferredoxin-like"/>
</dbReference>
<evidence type="ECO:0000256" key="7">
    <source>
        <dbReference type="ARBA" id="ARBA00035281"/>
    </source>
</evidence>
<gene>
    <name evidence="10" type="primary">MRPL30</name>
    <name evidence="10" type="ORF">GWK47_027395</name>
</gene>
<evidence type="ECO:0000313" key="10">
    <source>
        <dbReference type="EMBL" id="KAG0693726.1"/>
    </source>
</evidence>
<dbReference type="GO" id="GO:0015934">
    <property type="term" value="C:large ribosomal subunit"/>
    <property type="evidence" value="ECO:0007669"/>
    <property type="project" value="InterPro"/>
</dbReference>
<comment type="similarity">
    <text evidence="2">Belongs to the universal ribosomal protein uL30 family.</text>
</comment>
<sequence length="228" mass="26367">MFGVAARKTRCAAGRVGVRHRSYNSRKNKKVIWQTGERTVPSSQPATWSTGEVKHPGKLDCPLGNLEKYPKPMPDGGMQYFGFQYYPRHPGKEEPPCEPLPLHLVTRVKSLQNKPWWDREIMQKLGLTGKRNETSIVKNSPQSNALLWKVKHLVKVTPIRLPDDQLDNCDPRCCFLKEDGEFSVTPTVHVEDAHLEEDPKLVASKWDKEFVDRHTRKNWQYPWQLKLC</sequence>
<dbReference type="Pfam" id="PF00327">
    <property type="entry name" value="Ribosomal_L30"/>
    <property type="match status" value="1"/>
</dbReference>
<dbReference type="GO" id="GO:0003735">
    <property type="term" value="F:structural constituent of ribosome"/>
    <property type="evidence" value="ECO:0007669"/>
    <property type="project" value="InterPro"/>
</dbReference>
<evidence type="ECO:0000256" key="2">
    <source>
        <dbReference type="ARBA" id="ARBA00007594"/>
    </source>
</evidence>
<dbReference type="InterPro" id="IPR036919">
    <property type="entry name" value="Ribo_uL30_ferredoxin-like_sf"/>
</dbReference>
<evidence type="ECO:0000256" key="3">
    <source>
        <dbReference type="ARBA" id="ARBA00022946"/>
    </source>
</evidence>
<dbReference type="GO" id="GO:0006412">
    <property type="term" value="P:translation"/>
    <property type="evidence" value="ECO:0007669"/>
    <property type="project" value="InterPro"/>
</dbReference>
<dbReference type="EMBL" id="JACEEZ010026263">
    <property type="protein sequence ID" value="KAG0693726.1"/>
    <property type="molecule type" value="Genomic_DNA"/>
</dbReference>
<dbReference type="InterPro" id="IPR005996">
    <property type="entry name" value="Ribosomal_uL30_bac-type"/>
</dbReference>
<organism evidence="10 11">
    <name type="scientific">Chionoecetes opilio</name>
    <name type="common">Atlantic snow crab</name>
    <name type="synonym">Cancer opilio</name>
    <dbReference type="NCBI Taxonomy" id="41210"/>
    <lineage>
        <taxon>Eukaryota</taxon>
        <taxon>Metazoa</taxon>
        <taxon>Ecdysozoa</taxon>
        <taxon>Arthropoda</taxon>
        <taxon>Crustacea</taxon>
        <taxon>Multicrustacea</taxon>
        <taxon>Malacostraca</taxon>
        <taxon>Eumalacostraca</taxon>
        <taxon>Eucarida</taxon>
        <taxon>Decapoda</taxon>
        <taxon>Pleocyemata</taxon>
        <taxon>Brachyura</taxon>
        <taxon>Eubrachyura</taxon>
        <taxon>Majoidea</taxon>
        <taxon>Majidae</taxon>
        <taxon>Chionoecetes</taxon>
    </lineage>
</organism>
<comment type="caution">
    <text evidence="10">The sequence shown here is derived from an EMBL/GenBank/DDBJ whole genome shotgun (WGS) entry which is preliminary data.</text>
</comment>
<evidence type="ECO:0000256" key="5">
    <source>
        <dbReference type="ARBA" id="ARBA00023128"/>
    </source>
</evidence>
<dbReference type="OrthoDB" id="9973389at2759"/>
<dbReference type="PANTHER" id="PTHR15892:SF2">
    <property type="entry name" value="LARGE RIBOSOMAL SUBUNIT PROTEIN UL30M"/>
    <property type="match status" value="1"/>
</dbReference>
<evidence type="ECO:0000313" key="11">
    <source>
        <dbReference type="Proteomes" id="UP000770661"/>
    </source>
</evidence>
<keyword evidence="4 10" id="KW-0689">Ribosomal protein</keyword>
<comment type="subcellular location">
    <subcellularLocation>
        <location evidence="1">Mitochondrion</location>
    </subcellularLocation>
</comment>
<dbReference type="Gene3D" id="3.30.1390.20">
    <property type="entry name" value="Ribosomal protein L30, ferredoxin-like fold domain"/>
    <property type="match status" value="1"/>
</dbReference>
<keyword evidence="11" id="KW-1185">Reference proteome</keyword>
<reference evidence="10" key="1">
    <citation type="submission" date="2020-07" db="EMBL/GenBank/DDBJ databases">
        <title>The High-quality genome of the commercially important snow crab, Chionoecetes opilio.</title>
        <authorList>
            <person name="Jeong J.-H."/>
            <person name="Ryu S."/>
        </authorList>
    </citation>
    <scope>NUCLEOTIDE SEQUENCE</scope>
    <source>
        <strain evidence="10">MADBK_172401_WGS</strain>
        <tissue evidence="10">Digestive gland</tissue>
    </source>
</reference>
<evidence type="ECO:0000256" key="6">
    <source>
        <dbReference type="ARBA" id="ARBA00023274"/>
    </source>
</evidence>
<name>A0A8J8WKU2_CHIOP</name>
<dbReference type="AlphaFoldDB" id="A0A8J8WKU2"/>
<keyword evidence="6" id="KW-0687">Ribonucleoprotein</keyword>
<proteinExistence type="inferred from homology"/>
<keyword evidence="3" id="KW-0809">Transit peptide</keyword>
<dbReference type="GO" id="GO:0005743">
    <property type="term" value="C:mitochondrial inner membrane"/>
    <property type="evidence" value="ECO:0007669"/>
    <property type="project" value="UniProtKB-ARBA"/>
</dbReference>
<evidence type="ECO:0000256" key="4">
    <source>
        <dbReference type="ARBA" id="ARBA00022980"/>
    </source>
</evidence>
<dbReference type="Proteomes" id="UP000770661">
    <property type="component" value="Unassembled WGS sequence"/>
</dbReference>
<dbReference type="SUPFAM" id="SSF55129">
    <property type="entry name" value="Ribosomal protein L30p/L7e"/>
    <property type="match status" value="1"/>
</dbReference>
<evidence type="ECO:0000256" key="1">
    <source>
        <dbReference type="ARBA" id="ARBA00004173"/>
    </source>
</evidence>
<dbReference type="PANTHER" id="PTHR15892">
    <property type="entry name" value="MITOCHONDRIAL RIBOSOMAL PROTEIN L30"/>
    <property type="match status" value="1"/>
</dbReference>
<dbReference type="CDD" id="cd01658">
    <property type="entry name" value="Ribosomal_L30"/>
    <property type="match status" value="1"/>
</dbReference>